<dbReference type="Pfam" id="PF01849">
    <property type="entry name" value="NAC"/>
    <property type="match status" value="1"/>
</dbReference>
<dbReference type="InterPro" id="IPR039370">
    <property type="entry name" value="BTF3"/>
</dbReference>
<dbReference type="InterPro" id="IPR002715">
    <property type="entry name" value="Nas_poly-pep-assoc_cplx_dom"/>
</dbReference>
<accession>A0A8C6M5F1</accession>
<feature type="domain" description="NAC-A/B" evidence="2">
    <location>
        <begin position="41"/>
        <end position="65"/>
    </location>
</feature>
<reference evidence="3" key="1">
    <citation type="submission" date="2014-08" db="EMBL/GenBank/DDBJ databases">
        <authorList>
            <person name="Senf B."/>
            <person name="Petzold A."/>
            <person name="Downie B.R."/>
            <person name="Koch P."/>
            <person name="Platzer M."/>
        </authorList>
    </citation>
    <scope>NUCLEOTIDE SEQUENCE [LARGE SCALE GENOMIC DNA]</scope>
    <source>
        <strain evidence="3">GRZ</strain>
    </source>
</reference>
<organism evidence="3 4">
    <name type="scientific">Nothobranchius furzeri</name>
    <name type="common">Turquoise killifish</name>
    <dbReference type="NCBI Taxonomy" id="105023"/>
    <lineage>
        <taxon>Eukaryota</taxon>
        <taxon>Metazoa</taxon>
        <taxon>Chordata</taxon>
        <taxon>Craniata</taxon>
        <taxon>Vertebrata</taxon>
        <taxon>Euteleostomi</taxon>
        <taxon>Actinopterygii</taxon>
        <taxon>Neopterygii</taxon>
        <taxon>Teleostei</taxon>
        <taxon>Neoteleostei</taxon>
        <taxon>Acanthomorphata</taxon>
        <taxon>Ovalentaria</taxon>
        <taxon>Atherinomorphae</taxon>
        <taxon>Cyprinodontiformes</taxon>
        <taxon>Nothobranchiidae</taxon>
        <taxon>Nothobranchius</taxon>
    </lineage>
</organism>
<evidence type="ECO:0000313" key="4">
    <source>
        <dbReference type="Proteomes" id="UP000694548"/>
    </source>
</evidence>
<comment type="similarity">
    <text evidence="1">Belongs to the NAC-beta family.</text>
</comment>
<evidence type="ECO:0000256" key="1">
    <source>
        <dbReference type="ARBA" id="ARBA00005296"/>
    </source>
</evidence>
<reference evidence="3" key="3">
    <citation type="submission" date="2025-09" db="UniProtKB">
        <authorList>
            <consortium name="Ensembl"/>
        </authorList>
    </citation>
    <scope>IDENTIFICATION</scope>
</reference>
<dbReference type="Proteomes" id="UP000694548">
    <property type="component" value="Chromosome sgr17"/>
</dbReference>
<evidence type="ECO:0000259" key="2">
    <source>
        <dbReference type="Pfam" id="PF01849"/>
    </source>
</evidence>
<name>A0A8C6M5F1_NOTFU</name>
<dbReference type="InterPro" id="IPR038187">
    <property type="entry name" value="NAC_A/B_dom_sf"/>
</dbReference>
<dbReference type="AlphaFoldDB" id="A0A8C6M5F1"/>
<dbReference type="Ensembl" id="ENSNFUT00015030418.1">
    <property type="protein sequence ID" value="ENSNFUP00015029121.1"/>
    <property type="gene ID" value="ENSNFUG00015014110.1"/>
</dbReference>
<sequence length="115" mass="12946">WFPSCLQNEKLSCALGFQGLPRRKKKVVYRTATAEDKKLTKEVNVIKDDGTAIHYNNPKVQASTKRLTEIISSLRKLAEHFPRQGGIKTSPVTTFCFGCVDLVENFDEASRNEAD</sequence>
<proteinExistence type="inferred from homology"/>
<keyword evidence="4" id="KW-1185">Reference proteome</keyword>
<reference evidence="3" key="2">
    <citation type="submission" date="2025-08" db="UniProtKB">
        <authorList>
            <consortium name="Ensembl"/>
        </authorList>
    </citation>
    <scope>IDENTIFICATION</scope>
</reference>
<protein>
    <recommendedName>
        <fullName evidence="2">NAC-A/B domain-containing protein</fullName>
    </recommendedName>
</protein>
<dbReference type="PANTHER" id="PTHR10351">
    <property type="entry name" value="TRANSCRIPTION FACTOR BTF3 FAMILY MEMBER"/>
    <property type="match status" value="1"/>
</dbReference>
<evidence type="ECO:0000313" key="3">
    <source>
        <dbReference type="Ensembl" id="ENSNFUP00015029121.1"/>
    </source>
</evidence>
<dbReference type="Gene3D" id="2.20.70.30">
    <property type="entry name" value="Nascent polypeptide-associated complex domain"/>
    <property type="match status" value="1"/>
</dbReference>